<sequence length="169" mass="18674">MASEFELVDLAASERAGALIACWMTKHQGGVIFLSGALGAGKTSLARGLLRALGVGGPVRSPSYTLVEPYECDGASVLHMDLYRLRDPDELDGLGLRDFSTGRVWWLVEWPERGQGYLPKPDLWLHLSASVQGQGRRLRVQAGRLGEAEYSRLFSLLEEGLVHNRHYQP</sequence>
<evidence type="ECO:0000256" key="10">
    <source>
        <dbReference type="ARBA" id="ARBA00032441"/>
    </source>
</evidence>
<gene>
    <name evidence="11" type="primary">tsaE</name>
    <name evidence="11" type="ORF">G7Y85_02400</name>
</gene>
<evidence type="ECO:0000313" key="12">
    <source>
        <dbReference type="Proteomes" id="UP000472676"/>
    </source>
</evidence>
<keyword evidence="9" id="KW-0460">Magnesium</keyword>
<keyword evidence="4" id="KW-0963">Cytoplasm</keyword>
<keyword evidence="11" id="KW-0808">Transferase</keyword>
<keyword evidence="8" id="KW-0067">ATP-binding</keyword>
<proteinExistence type="inferred from homology"/>
<keyword evidence="5" id="KW-0819">tRNA processing</keyword>
<dbReference type="RefSeq" id="WP_166251152.1">
    <property type="nucleotide sequence ID" value="NZ_JAAMOW010000001.1"/>
</dbReference>
<evidence type="ECO:0000256" key="8">
    <source>
        <dbReference type="ARBA" id="ARBA00022840"/>
    </source>
</evidence>
<keyword evidence="7" id="KW-0547">Nucleotide-binding</keyword>
<keyword evidence="6" id="KW-0479">Metal-binding</keyword>
<accession>A0A6M2BLV5</accession>
<protein>
    <recommendedName>
        <fullName evidence="3">tRNA threonylcarbamoyladenosine biosynthesis protein TsaE</fullName>
    </recommendedName>
    <alternativeName>
        <fullName evidence="10">t(6)A37 threonylcarbamoyladenosine biosynthesis protein TsaE</fullName>
    </alternativeName>
</protein>
<dbReference type="EMBL" id="JAAMOW010000001">
    <property type="protein sequence ID" value="NGY03606.1"/>
    <property type="molecule type" value="Genomic_DNA"/>
</dbReference>
<evidence type="ECO:0000256" key="5">
    <source>
        <dbReference type="ARBA" id="ARBA00022694"/>
    </source>
</evidence>
<comment type="similarity">
    <text evidence="2">Belongs to the TsaE family.</text>
</comment>
<keyword evidence="12" id="KW-1185">Reference proteome</keyword>
<dbReference type="GO" id="GO:0046872">
    <property type="term" value="F:metal ion binding"/>
    <property type="evidence" value="ECO:0007669"/>
    <property type="project" value="UniProtKB-KW"/>
</dbReference>
<evidence type="ECO:0000313" key="11">
    <source>
        <dbReference type="EMBL" id="NGY03606.1"/>
    </source>
</evidence>
<name>A0A6M2BLV5_9GAMM</name>
<dbReference type="GO" id="GO:0002949">
    <property type="term" value="P:tRNA threonylcarbamoyladenosine modification"/>
    <property type="evidence" value="ECO:0007669"/>
    <property type="project" value="InterPro"/>
</dbReference>
<evidence type="ECO:0000256" key="6">
    <source>
        <dbReference type="ARBA" id="ARBA00022723"/>
    </source>
</evidence>
<comment type="caution">
    <text evidence="11">The sequence shown here is derived from an EMBL/GenBank/DDBJ whole genome shotgun (WGS) entry which is preliminary data.</text>
</comment>
<evidence type="ECO:0000256" key="9">
    <source>
        <dbReference type="ARBA" id="ARBA00022842"/>
    </source>
</evidence>
<dbReference type="AlphaFoldDB" id="A0A6M2BLV5"/>
<organism evidence="11 12">
    <name type="scientific">Solimonas terrae</name>
    <dbReference type="NCBI Taxonomy" id="1396819"/>
    <lineage>
        <taxon>Bacteria</taxon>
        <taxon>Pseudomonadati</taxon>
        <taxon>Pseudomonadota</taxon>
        <taxon>Gammaproteobacteria</taxon>
        <taxon>Nevskiales</taxon>
        <taxon>Nevskiaceae</taxon>
        <taxon>Solimonas</taxon>
    </lineage>
</organism>
<dbReference type="InterPro" id="IPR027417">
    <property type="entry name" value="P-loop_NTPase"/>
</dbReference>
<dbReference type="GO" id="GO:0016740">
    <property type="term" value="F:transferase activity"/>
    <property type="evidence" value="ECO:0007669"/>
    <property type="project" value="UniProtKB-KW"/>
</dbReference>
<evidence type="ECO:0000256" key="1">
    <source>
        <dbReference type="ARBA" id="ARBA00004496"/>
    </source>
</evidence>
<evidence type="ECO:0000256" key="2">
    <source>
        <dbReference type="ARBA" id="ARBA00007599"/>
    </source>
</evidence>
<reference evidence="11 12" key="1">
    <citation type="journal article" date="2014" name="Int. J. Syst. Evol. Microbiol.">
        <title>Solimonas terrae sp. nov., isolated from soil.</title>
        <authorList>
            <person name="Kim S.J."/>
            <person name="Moon J.Y."/>
            <person name="Weon H.Y."/>
            <person name="Ahn J.H."/>
            <person name="Chen W.M."/>
            <person name="Kwon S.W."/>
        </authorList>
    </citation>
    <scope>NUCLEOTIDE SEQUENCE [LARGE SCALE GENOMIC DNA]</scope>
    <source>
        <strain evidence="11 12">KIS83-12</strain>
    </source>
</reference>
<evidence type="ECO:0000256" key="3">
    <source>
        <dbReference type="ARBA" id="ARBA00019010"/>
    </source>
</evidence>
<dbReference type="InterPro" id="IPR003442">
    <property type="entry name" value="T6A_TsaE"/>
</dbReference>
<dbReference type="PANTHER" id="PTHR33540">
    <property type="entry name" value="TRNA THREONYLCARBAMOYLADENOSINE BIOSYNTHESIS PROTEIN TSAE"/>
    <property type="match status" value="1"/>
</dbReference>
<dbReference type="Pfam" id="PF02367">
    <property type="entry name" value="TsaE"/>
    <property type="match status" value="1"/>
</dbReference>
<dbReference type="SUPFAM" id="SSF52540">
    <property type="entry name" value="P-loop containing nucleoside triphosphate hydrolases"/>
    <property type="match status" value="1"/>
</dbReference>
<dbReference type="Gene3D" id="3.40.50.300">
    <property type="entry name" value="P-loop containing nucleotide triphosphate hydrolases"/>
    <property type="match status" value="1"/>
</dbReference>
<comment type="subcellular location">
    <subcellularLocation>
        <location evidence="1">Cytoplasm</location>
    </subcellularLocation>
</comment>
<dbReference type="GO" id="GO:0005524">
    <property type="term" value="F:ATP binding"/>
    <property type="evidence" value="ECO:0007669"/>
    <property type="project" value="UniProtKB-KW"/>
</dbReference>
<dbReference type="GO" id="GO:0005737">
    <property type="term" value="C:cytoplasm"/>
    <property type="evidence" value="ECO:0007669"/>
    <property type="project" value="UniProtKB-SubCell"/>
</dbReference>
<evidence type="ECO:0000256" key="7">
    <source>
        <dbReference type="ARBA" id="ARBA00022741"/>
    </source>
</evidence>
<dbReference type="NCBIfam" id="TIGR00150">
    <property type="entry name" value="T6A_YjeE"/>
    <property type="match status" value="1"/>
</dbReference>
<dbReference type="PANTHER" id="PTHR33540:SF2">
    <property type="entry name" value="TRNA THREONYLCARBAMOYLADENOSINE BIOSYNTHESIS PROTEIN TSAE"/>
    <property type="match status" value="1"/>
</dbReference>
<evidence type="ECO:0000256" key="4">
    <source>
        <dbReference type="ARBA" id="ARBA00022490"/>
    </source>
</evidence>
<dbReference type="Proteomes" id="UP000472676">
    <property type="component" value="Unassembled WGS sequence"/>
</dbReference>